<keyword evidence="2" id="KW-1134">Transmembrane beta strand</keyword>
<evidence type="ECO:0000256" key="2">
    <source>
        <dbReference type="ARBA" id="ARBA00022452"/>
    </source>
</evidence>
<proteinExistence type="predicted"/>
<dbReference type="PANTHER" id="PTHR12815">
    <property type="entry name" value="SORTING AND ASSEMBLY MACHINERY SAMM50 PROTEIN FAMILY MEMBER"/>
    <property type="match status" value="1"/>
</dbReference>
<evidence type="ECO:0000256" key="1">
    <source>
        <dbReference type="ARBA" id="ARBA00004370"/>
    </source>
</evidence>
<comment type="subcellular location">
    <subcellularLocation>
        <location evidence="1">Membrane</location>
    </subcellularLocation>
</comment>
<dbReference type="Gene3D" id="2.40.160.50">
    <property type="entry name" value="membrane protein fhac: a member of the omp85/tpsb transporter family"/>
    <property type="match status" value="1"/>
</dbReference>
<protein>
    <submittedName>
        <fullName evidence="9">Autotransporter assembly complex family protein</fullName>
    </submittedName>
</protein>
<feature type="signal peptide" evidence="7">
    <location>
        <begin position="1"/>
        <end position="27"/>
    </location>
</feature>
<sequence length="598" mass="66966">MSLFKITLMIVRSFFVLVLAFPVLALADEPPAIDAEQNVYFPYVLEIEAPDDLFDLLDKHLDLSRMETEKRMTREQLLRLIDNAPEAVSGLLSTEGYFSPTVKIKLGESTTPALVSLYVDAGQPTRVRNVDVNYTGGVIPDEARMKRLIDRQEQTWPLPEGSVFRQRAWDDGKRRAISTLLNRRYPAARMLRAEASVDPENHTVDLTIDIDSGPAYYYGPLSITGLSRYPEKLVRNNVQFHEGAEYRRNDLLELQTYLQNLPHFSLVLVDVDLPADPPYIAPVKVTVQEAPLSKISTGLGFSTNTGVRGSFDYRYLNLLDRAWVLDTGFRLQQKEQSFNAGVTFPRFASGYVHRVYGSFVREDIQGLATSTWKTGVSRSITDENIDRLIAIEYQMERRELNDGTVSDPQSLTAKYQWVRRDVDRIRNPRSGNVITLEGGGALKGLLSDESFVRIYGRGVQFWPVGEKSVVVGRLELGDTFTKESFNVPSDWLFRTGGSSSVRGYDYQSLGLSAGGSTVPGRVMAVSSLEFQTPVYKDWLGAVFVDHGGVGDQWKDWRGSTGVGLGARWVSPVGVIGLDVARGVEEKQFRVHFSMGVTF</sequence>
<evidence type="ECO:0000313" key="10">
    <source>
        <dbReference type="Proteomes" id="UP001596473"/>
    </source>
</evidence>
<feature type="domain" description="Bacterial surface antigen (D15)" evidence="8">
    <location>
        <begin position="330"/>
        <end position="598"/>
    </location>
</feature>
<organism evidence="9 10">
    <name type="scientific">Iodobacter arcticus</name>
    <dbReference type="NCBI Taxonomy" id="590593"/>
    <lineage>
        <taxon>Bacteria</taxon>
        <taxon>Pseudomonadati</taxon>
        <taxon>Pseudomonadota</taxon>
        <taxon>Betaproteobacteria</taxon>
        <taxon>Neisseriales</taxon>
        <taxon>Chitinibacteraceae</taxon>
        <taxon>Iodobacter</taxon>
    </lineage>
</organism>
<dbReference type="Pfam" id="PF01103">
    <property type="entry name" value="Omp85"/>
    <property type="match status" value="1"/>
</dbReference>
<dbReference type="Gene3D" id="3.10.20.310">
    <property type="entry name" value="membrane protein fhac"/>
    <property type="match status" value="2"/>
</dbReference>
<dbReference type="PANTHER" id="PTHR12815:SF47">
    <property type="entry name" value="TRANSLOCATION AND ASSEMBLY MODULE SUBUNIT TAMA"/>
    <property type="match status" value="1"/>
</dbReference>
<evidence type="ECO:0000256" key="5">
    <source>
        <dbReference type="ARBA" id="ARBA00023136"/>
    </source>
</evidence>
<dbReference type="InterPro" id="IPR000184">
    <property type="entry name" value="Bac_surfAg_D15"/>
</dbReference>
<keyword evidence="10" id="KW-1185">Reference proteome</keyword>
<dbReference type="Proteomes" id="UP001596473">
    <property type="component" value="Unassembled WGS sequence"/>
</dbReference>
<evidence type="ECO:0000256" key="7">
    <source>
        <dbReference type="SAM" id="SignalP"/>
    </source>
</evidence>
<dbReference type="RefSeq" id="WP_380188737.1">
    <property type="nucleotide sequence ID" value="NZ_JBHTBQ010000033.1"/>
</dbReference>
<name>A0ABW2R1U6_9NEIS</name>
<keyword evidence="6" id="KW-0998">Cell outer membrane</keyword>
<evidence type="ECO:0000256" key="6">
    <source>
        <dbReference type="ARBA" id="ARBA00023237"/>
    </source>
</evidence>
<evidence type="ECO:0000256" key="3">
    <source>
        <dbReference type="ARBA" id="ARBA00022692"/>
    </source>
</evidence>
<feature type="chain" id="PRO_5045889755" evidence="7">
    <location>
        <begin position="28"/>
        <end position="598"/>
    </location>
</feature>
<accession>A0ABW2R1U6</accession>
<keyword evidence="3" id="KW-0812">Transmembrane</keyword>
<dbReference type="InterPro" id="IPR039910">
    <property type="entry name" value="D15-like"/>
</dbReference>
<gene>
    <name evidence="9" type="ORF">ACFQNF_15005</name>
</gene>
<comment type="caution">
    <text evidence="9">The sequence shown here is derived from an EMBL/GenBank/DDBJ whole genome shotgun (WGS) entry which is preliminary data.</text>
</comment>
<keyword evidence="4 7" id="KW-0732">Signal</keyword>
<evidence type="ECO:0000313" key="9">
    <source>
        <dbReference type="EMBL" id="MFC7421169.1"/>
    </source>
</evidence>
<dbReference type="EMBL" id="JBHTBQ010000033">
    <property type="protein sequence ID" value="MFC7421169.1"/>
    <property type="molecule type" value="Genomic_DNA"/>
</dbReference>
<evidence type="ECO:0000259" key="8">
    <source>
        <dbReference type="Pfam" id="PF01103"/>
    </source>
</evidence>
<evidence type="ECO:0000256" key="4">
    <source>
        <dbReference type="ARBA" id="ARBA00022729"/>
    </source>
</evidence>
<keyword evidence="5" id="KW-0472">Membrane</keyword>
<reference evidence="10" key="1">
    <citation type="journal article" date="2019" name="Int. J. Syst. Evol. Microbiol.">
        <title>The Global Catalogue of Microorganisms (GCM) 10K type strain sequencing project: providing services to taxonomists for standard genome sequencing and annotation.</title>
        <authorList>
            <consortium name="The Broad Institute Genomics Platform"/>
            <consortium name="The Broad Institute Genome Sequencing Center for Infectious Disease"/>
            <person name="Wu L."/>
            <person name="Ma J."/>
        </authorList>
    </citation>
    <scope>NUCLEOTIDE SEQUENCE [LARGE SCALE GENOMIC DNA]</scope>
    <source>
        <strain evidence="10">CCUG 62945</strain>
    </source>
</reference>